<protein>
    <submittedName>
        <fullName evidence="2">DUF2272 domain-containing protein</fullName>
    </submittedName>
</protein>
<feature type="domain" description="DUF2272" evidence="1">
    <location>
        <begin position="144"/>
        <end position="278"/>
    </location>
</feature>
<evidence type="ECO:0000313" key="2">
    <source>
        <dbReference type="EMBL" id="MDT8998221.1"/>
    </source>
</evidence>
<reference evidence="2" key="1">
    <citation type="submission" date="2023-09" db="EMBL/GenBank/DDBJ databases">
        <title>Paucibacter sp. APW11 Genome sequencing and assembly.</title>
        <authorList>
            <person name="Kim I."/>
        </authorList>
    </citation>
    <scope>NUCLEOTIDE SEQUENCE</scope>
    <source>
        <strain evidence="2">APW11</strain>
    </source>
</reference>
<accession>A0ABU3P6M5</accession>
<dbReference type="Proteomes" id="UP001246372">
    <property type="component" value="Unassembled WGS sequence"/>
</dbReference>
<sequence>MLTTDLASRLECMRGGRLLRHAGSGWLMAAALLTGCSHLPPAPPAPSTPAAAPLSATEAVVDAPGEGLGGSAVRLPGWAERIQHLALQEWALWGRVRWQLPADRLERPRGAEAPTEADAAFTSRVLQYWSSAVGSELTESKLLFPDGSLQAWSAAFITHLARGAGLGADSFPSGRTHWGYIRASLEQPRRSGFAALDASQTAPQLADVICAPREVSVSQFKQFAQLGKLSRQERERAWPFHCDLVVAISPTALGAIGGNVQERVVWTDTPLDAQGRLLPLPQRPWLLILRRAESGNGAGRRQGQP</sequence>
<comment type="caution">
    <text evidence="2">The sequence shown here is derived from an EMBL/GenBank/DDBJ whole genome shotgun (WGS) entry which is preliminary data.</text>
</comment>
<dbReference type="InterPro" id="IPR019262">
    <property type="entry name" value="DUF2272"/>
</dbReference>
<evidence type="ECO:0000259" key="1">
    <source>
        <dbReference type="Pfam" id="PF10030"/>
    </source>
</evidence>
<evidence type="ECO:0000313" key="3">
    <source>
        <dbReference type="Proteomes" id="UP001246372"/>
    </source>
</evidence>
<name>A0ABU3P6M5_9BURK</name>
<gene>
    <name evidence="2" type="ORF">RQP53_02910</name>
</gene>
<dbReference type="Pfam" id="PF10030">
    <property type="entry name" value="DUF2272"/>
    <property type="match status" value="1"/>
</dbReference>
<keyword evidence="3" id="KW-1185">Reference proteome</keyword>
<dbReference type="EMBL" id="JAVXZY010000001">
    <property type="protein sequence ID" value="MDT8998221.1"/>
    <property type="molecule type" value="Genomic_DNA"/>
</dbReference>
<organism evidence="2 3">
    <name type="scientific">Roseateles aquae</name>
    <dbReference type="NCBI Taxonomy" id="3077235"/>
    <lineage>
        <taxon>Bacteria</taxon>
        <taxon>Pseudomonadati</taxon>
        <taxon>Pseudomonadota</taxon>
        <taxon>Betaproteobacteria</taxon>
        <taxon>Burkholderiales</taxon>
        <taxon>Sphaerotilaceae</taxon>
        <taxon>Roseateles</taxon>
    </lineage>
</organism>
<proteinExistence type="predicted"/>